<dbReference type="AlphaFoldDB" id="A0A285N1R2"/>
<keyword evidence="2" id="KW-1185">Reference proteome</keyword>
<name>A0A285N1R2_9FLAO</name>
<dbReference type="OrthoDB" id="1421300at2"/>
<dbReference type="EMBL" id="OBEH01000006">
    <property type="protein sequence ID" value="SNZ01681.1"/>
    <property type="molecule type" value="Genomic_DNA"/>
</dbReference>
<organism evidence="1 2">
    <name type="scientific">Flagellimonas pacifica</name>
    <dbReference type="NCBI Taxonomy" id="1247520"/>
    <lineage>
        <taxon>Bacteria</taxon>
        <taxon>Pseudomonadati</taxon>
        <taxon>Bacteroidota</taxon>
        <taxon>Flavobacteriia</taxon>
        <taxon>Flavobacteriales</taxon>
        <taxon>Flavobacteriaceae</taxon>
        <taxon>Flagellimonas</taxon>
    </lineage>
</organism>
<gene>
    <name evidence="1" type="ORF">SAMN06265377_3523</name>
</gene>
<proteinExistence type="predicted"/>
<reference evidence="2" key="1">
    <citation type="submission" date="2017-09" db="EMBL/GenBank/DDBJ databases">
        <authorList>
            <person name="Varghese N."/>
            <person name="Submissions S."/>
        </authorList>
    </citation>
    <scope>NUCLEOTIDE SEQUENCE [LARGE SCALE GENOMIC DNA]</scope>
    <source>
        <strain evidence="2">DSM 25885</strain>
    </source>
</reference>
<protein>
    <submittedName>
        <fullName evidence="1">Uncharacterized protein</fullName>
    </submittedName>
</protein>
<dbReference type="Proteomes" id="UP000219048">
    <property type="component" value="Unassembled WGS sequence"/>
</dbReference>
<sequence length="198" mass="22620">MTIAALALSSCTRSIGSETAFLKWLDNPKNGLVKKASANGFSFSLKFLPSEYLAYTELKKGNDEKGWNELLHDFESSMSVLFSIEHDMHGIDATNYDIQNMAAYKERINELNFGLKQHLFIKGSEGKKIRPVLTTFENNYEIGGKKTFYVVFPKTDEEQWKTESLDIVFDDPFLDTGISHFAFKKQHIDQIPTLEFIN</sequence>
<evidence type="ECO:0000313" key="2">
    <source>
        <dbReference type="Proteomes" id="UP000219048"/>
    </source>
</evidence>
<dbReference type="RefSeq" id="WP_097047111.1">
    <property type="nucleotide sequence ID" value="NZ_OBEH01000006.1"/>
</dbReference>
<accession>A0A285N1R2</accession>
<evidence type="ECO:0000313" key="1">
    <source>
        <dbReference type="EMBL" id="SNZ01681.1"/>
    </source>
</evidence>